<comment type="catalytic activity">
    <reaction evidence="1">
        <text>ATP + protein L-histidine = ADP + protein N-phospho-L-histidine.</text>
        <dbReference type="EC" id="2.7.13.3"/>
    </reaction>
</comment>
<evidence type="ECO:0000256" key="4">
    <source>
        <dbReference type="ARBA" id="ARBA00022741"/>
    </source>
</evidence>
<evidence type="ECO:0000313" key="10">
    <source>
        <dbReference type="Proteomes" id="UP001527099"/>
    </source>
</evidence>
<evidence type="ECO:0000313" key="9">
    <source>
        <dbReference type="EMBL" id="MCY9693579.1"/>
    </source>
</evidence>
<dbReference type="SMART" id="SM00387">
    <property type="entry name" value="HATPase_c"/>
    <property type="match status" value="1"/>
</dbReference>
<evidence type="ECO:0000256" key="1">
    <source>
        <dbReference type="ARBA" id="ARBA00000085"/>
    </source>
</evidence>
<keyword evidence="10" id="KW-1185">Reference proteome</keyword>
<dbReference type="Pfam" id="PF02518">
    <property type="entry name" value="HATPase_c"/>
    <property type="match status" value="1"/>
</dbReference>
<proteinExistence type="predicted"/>
<dbReference type="EMBL" id="JAMDMX010000036">
    <property type="protein sequence ID" value="MCY9693579.1"/>
    <property type="molecule type" value="Genomic_DNA"/>
</dbReference>
<dbReference type="PRINTS" id="PR00344">
    <property type="entry name" value="BCTRLSENSOR"/>
</dbReference>
<protein>
    <recommendedName>
        <fullName evidence="2">histidine kinase</fullName>
        <ecNumber evidence="2">2.7.13.3</ecNumber>
    </recommendedName>
</protein>
<dbReference type="RefSeq" id="WP_268615198.1">
    <property type="nucleotide sequence ID" value="NZ_JAMDMX010000036.1"/>
</dbReference>
<keyword evidence="5" id="KW-0418">Kinase</keyword>
<dbReference type="InterPro" id="IPR036890">
    <property type="entry name" value="HATPase_C_sf"/>
</dbReference>
<evidence type="ECO:0000256" key="7">
    <source>
        <dbReference type="ARBA" id="ARBA00023012"/>
    </source>
</evidence>
<evidence type="ECO:0000259" key="8">
    <source>
        <dbReference type="PROSITE" id="PS50109"/>
    </source>
</evidence>
<dbReference type="Proteomes" id="UP001527099">
    <property type="component" value="Unassembled WGS sequence"/>
</dbReference>
<evidence type="ECO:0000256" key="2">
    <source>
        <dbReference type="ARBA" id="ARBA00012438"/>
    </source>
</evidence>
<keyword evidence="4" id="KW-0547">Nucleotide-binding</keyword>
<dbReference type="InterPro" id="IPR004358">
    <property type="entry name" value="Sig_transdc_His_kin-like_C"/>
</dbReference>
<dbReference type="PROSITE" id="PS50109">
    <property type="entry name" value="HIS_KIN"/>
    <property type="match status" value="1"/>
</dbReference>
<evidence type="ECO:0000256" key="5">
    <source>
        <dbReference type="ARBA" id="ARBA00022777"/>
    </source>
</evidence>
<dbReference type="InterPro" id="IPR050640">
    <property type="entry name" value="Bact_2-comp_sensor_kinase"/>
</dbReference>
<sequence>MENIKSYVEIIQVMGEYSFDVVYEIDAAVYEYSTINLILQPLAENAIKHGINQMTSRRGLLQVSACLAHGTVEFAIEDNGPGMSQETIDTILTMQSVGYGLNNVNERLQLRFGAEYGISIQSRIGHGTVMTIVIPQYMNVS</sequence>
<comment type="caution">
    <text evidence="9">The sequence shown here is derived from an EMBL/GenBank/DDBJ whole genome shotgun (WGS) entry which is preliminary data.</text>
</comment>
<feature type="domain" description="Histidine kinase" evidence="8">
    <location>
        <begin position="38"/>
        <end position="138"/>
    </location>
</feature>
<dbReference type="InterPro" id="IPR003594">
    <property type="entry name" value="HATPase_dom"/>
</dbReference>
<evidence type="ECO:0000256" key="3">
    <source>
        <dbReference type="ARBA" id="ARBA00022679"/>
    </source>
</evidence>
<dbReference type="PANTHER" id="PTHR34220:SF7">
    <property type="entry name" value="SENSOR HISTIDINE KINASE YPDA"/>
    <property type="match status" value="1"/>
</dbReference>
<name>A0ABT4GBS6_9BACL</name>
<keyword evidence="7" id="KW-0902">Two-component regulatory system</keyword>
<dbReference type="PANTHER" id="PTHR34220">
    <property type="entry name" value="SENSOR HISTIDINE KINASE YPDA"/>
    <property type="match status" value="1"/>
</dbReference>
<reference evidence="9 10" key="1">
    <citation type="submission" date="2022-05" db="EMBL/GenBank/DDBJ databases">
        <title>Genome Sequencing of Bee-Associated Microbes.</title>
        <authorList>
            <person name="Dunlap C."/>
        </authorList>
    </citation>
    <scope>NUCLEOTIDE SEQUENCE [LARGE SCALE GENOMIC DNA]</scope>
    <source>
        <strain evidence="9 10">NRRL B-14421</strain>
    </source>
</reference>
<evidence type="ECO:0000256" key="6">
    <source>
        <dbReference type="ARBA" id="ARBA00022840"/>
    </source>
</evidence>
<dbReference type="InterPro" id="IPR005467">
    <property type="entry name" value="His_kinase_dom"/>
</dbReference>
<gene>
    <name evidence="9" type="ORF">M5X19_11820</name>
</gene>
<keyword evidence="6 9" id="KW-0067">ATP-binding</keyword>
<dbReference type="SUPFAM" id="SSF55874">
    <property type="entry name" value="ATPase domain of HSP90 chaperone/DNA topoisomerase II/histidine kinase"/>
    <property type="match status" value="1"/>
</dbReference>
<accession>A0ABT4GBS6</accession>
<dbReference type="Gene3D" id="3.30.565.10">
    <property type="entry name" value="Histidine kinase-like ATPase, C-terminal domain"/>
    <property type="match status" value="1"/>
</dbReference>
<organism evidence="9 10">
    <name type="scientific">Paenibacillus alginolyticus</name>
    <dbReference type="NCBI Taxonomy" id="59839"/>
    <lineage>
        <taxon>Bacteria</taxon>
        <taxon>Bacillati</taxon>
        <taxon>Bacillota</taxon>
        <taxon>Bacilli</taxon>
        <taxon>Bacillales</taxon>
        <taxon>Paenibacillaceae</taxon>
        <taxon>Paenibacillus</taxon>
    </lineage>
</organism>
<keyword evidence="3" id="KW-0808">Transferase</keyword>
<dbReference type="EC" id="2.7.13.3" evidence="2"/>
<dbReference type="GO" id="GO:0005524">
    <property type="term" value="F:ATP binding"/>
    <property type="evidence" value="ECO:0007669"/>
    <property type="project" value="UniProtKB-KW"/>
</dbReference>